<comment type="caution">
    <text evidence="1">The sequence shown here is derived from an EMBL/GenBank/DDBJ whole genome shotgun (WGS) entry which is preliminary data.</text>
</comment>
<reference evidence="1" key="1">
    <citation type="submission" date="2013-08" db="EMBL/GenBank/DDBJ databases">
        <authorList>
            <person name="Mendez C."/>
            <person name="Richter M."/>
            <person name="Ferrer M."/>
            <person name="Sanchez J."/>
        </authorList>
    </citation>
    <scope>NUCLEOTIDE SEQUENCE</scope>
</reference>
<sequence>GGLLYIHDGQVIKLDRMDTTGICHSYDRILRGVQPGDVYISGYRQNSINYVRITLPDVHDVLIQDGACYAVGTQRNEVVKFDGDGNILQRFTFPGENDSWHINCLIQFKGRLFFSAFGDFRTYQAYKESPIASGFVQDLHTGERVITKLSQPHSLTDFGTNLLLANSYEDELHEYDGAFQLVRKKHLGGYTRGILI</sequence>
<organism evidence="1">
    <name type="scientific">mine drainage metagenome</name>
    <dbReference type="NCBI Taxonomy" id="410659"/>
    <lineage>
        <taxon>unclassified sequences</taxon>
        <taxon>metagenomes</taxon>
        <taxon>ecological metagenomes</taxon>
    </lineage>
</organism>
<dbReference type="AlphaFoldDB" id="T1BR67"/>
<name>T1BR67_9ZZZZ</name>
<proteinExistence type="predicted"/>
<evidence type="ECO:0000313" key="1">
    <source>
        <dbReference type="EMBL" id="EQD56460.1"/>
    </source>
</evidence>
<dbReference type="SUPFAM" id="SSF63825">
    <property type="entry name" value="YWTD domain"/>
    <property type="match status" value="1"/>
</dbReference>
<feature type="non-terminal residue" evidence="1">
    <location>
        <position position="196"/>
    </location>
</feature>
<feature type="non-terminal residue" evidence="1">
    <location>
        <position position="1"/>
    </location>
</feature>
<accession>T1BR67</accession>
<protein>
    <submittedName>
        <fullName evidence="1">Glycosyl transferase, group 2 family protein</fullName>
    </submittedName>
</protein>
<dbReference type="EMBL" id="AUZZ01003621">
    <property type="protein sequence ID" value="EQD56460.1"/>
    <property type="molecule type" value="Genomic_DNA"/>
</dbReference>
<gene>
    <name evidence="1" type="ORF">B2A_05242</name>
</gene>
<keyword evidence="1" id="KW-0808">Transferase</keyword>
<dbReference type="GO" id="GO:0016740">
    <property type="term" value="F:transferase activity"/>
    <property type="evidence" value="ECO:0007669"/>
    <property type="project" value="UniProtKB-KW"/>
</dbReference>
<reference evidence="1" key="2">
    <citation type="journal article" date="2014" name="ISME J.">
        <title>Microbial stratification in low pH oxic and suboxic macroscopic growths along an acid mine drainage.</title>
        <authorList>
            <person name="Mendez-Garcia C."/>
            <person name="Mesa V."/>
            <person name="Sprenger R.R."/>
            <person name="Richter M."/>
            <person name="Diez M.S."/>
            <person name="Solano J."/>
            <person name="Bargiela R."/>
            <person name="Golyshina O.V."/>
            <person name="Manteca A."/>
            <person name="Ramos J.L."/>
            <person name="Gallego J.R."/>
            <person name="Llorente I."/>
            <person name="Martins Dos Santos V.A."/>
            <person name="Jensen O.N."/>
            <person name="Pelaez A.I."/>
            <person name="Sanchez J."/>
            <person name="Ferrer M."/>
        </authorList>
    </citation>
    <scope>NUCLEOTIDE SEQUENCE</scope>
</reference>